<dbReference type="STRING" id="225164.V4B4T3"/>
<dbReference type="RefSeq" id="XP_009046786.1">
    <property type="nucleotide sequence ID" value="XM_009048538.1"/>
</dbReference>
<dbReference type="Proteomes" id="UP000030746">
    <property type="component" value="Unassembled WGS sequence"/>
</dbReference>
<protein>
    <submittedName>
        <fullName evidence="1">Uncharacterized protein</fullName>
    </submittedName>
</protein>
<dbReference type="AlphaFoldDB" id="V4B4T3"/>
<evidence type="ECO:0000313" key="1">
    <source>
        <dbReference type="EMBL" id="ESP02491.1"/>
    </source>
</evidence>
<evidence type="ECO:0000313" key="2">
    <source>
        <dbReference type="Proteomes" id="UP000030746"/>
    </source>
</evidence>
<dbReference type="EMBL" id="KB200213">
    <property type="protein sequence ID" value="ESP02491.1"/>
    <property type="molecule type" value="Genomic_DNA"/>
</dbReference>
<dbReference type="InterPro" id="IPR015925">
    <property type="entry name" value="Ryanodine_IP3_receptor"/>
</dbReference>
<dbReference type="HOGENOM" id="CLU_1817972_0_0_1"/>
<dbReference type="PANTHER" id="PTHR45816">
    <property type="entry name" value="MIR DOMAIN-CONTAINING PROTEIN"/>
    <property type="match status" value="1"/>
</dbReference>
<organism evidence="1 2">
    <name type="scientific">Lottia gigantea</name>
    <name type="common">Giant owl limpet</name>
    <dbReference type="NCBI Taxonomy" id="225164"/>
    <lineage>
        <taxon>Eukaryota</taxon>
        <taxon>Metazoa</taxon>
        <taxon>Spiralia</taxon>
        <taxon>Lophotrochozoa</taxon>
        <taxon>Mollusca</taxon>
        <taxon>Gastropoda</taxon>
        <taxon>Patellogastropoda</taxon>
        <taxon>Lottioidea</taxon>
        <taxon>Lottiidae</taxon>
        <taxon>Lottia</taxon>
    </lineage>
</organism>
<proteinExistence type="predicted"/>
<sequence>MAAAELVQKSKIKEEKEDIMVMDTKLKIIDILKFILNVRLDYRITCLLSIFKQEHDVNSTPKLTDGLDLESIATQAEDIFGGSTETAELDLDGQGGKMFLRVLLSLVMHDYPSLVSGALQLLFRHFSQRQEVLQAFKQVRLD</sequence>
<name>V4B4T3_LOTGI</name>
<gene>
    <name evidence="1" type="ORF">LOTGIDRAFT_138356</name>
</gene>
<accession>V4B4T3</accession>
<reference evidence="1 2" key="1">
    <citation type="journal article" date="2013" name="Nature">
        <title>Insights into bilaterian evolution from three spiralian genomes.</title>
        <authorList>
            <person name="Simakov O."/>
            <person name="Marletaz F."/>
            <person name="Cho S.J."/>
            <person name="Edsinger-Gonzales E."/>
            <person name="Havlak P."/>
            <person name="Hellsten U."/>
            <person name="Kuo D.H."/>
            <person name="Larsson T."/>
            <person name="Lv J."/>
            <person name="Arendt D."/>
            <person name="Savage R."/>
            <person name="Osoegawa K."/>
            <person name="de Jong P."/>
            <person name="Grimwood J."/>
            <person name="Chapman J.A."/>
            <person name="Shapiro H."/>
            <person name="Aerts A."/>
            <person name="Otillar R.P."/>
            <person name="Terry A.Y."/>
            <person name="Boore J.L."/>
            <person name="Grigoriev I.V."/>
            <person name="Lindberg D.R."/>
            <person name="Seaver E.C."/>
            <person name="Weisblat D.A."/>
            <person name="Putnam N.H."/>
            <person name="Rokhsar D.S."/>
        </authorList>
    </citation>
    <scope>NUCLEOTIDE SEQUENCE [LARGE SCALE GENOMIC DNA]</scope>
</reference>
<dbReference type="GO" id="GO:0006816">
    <property type="term" value="P:calcium ion transport"/>
    <property type="evidence" value="ECO:0007669"/>
    <property type="project" value="InterPro"/>
</dbReference>
<dbReference type="KEGG" id="lgi:LOTGIDRAFT_138356"/>
<keyword evidence="2" id="KW-1185">Reference proteome</keyword>
<dbReference type="GeneID" id="20234042"/>
<dbReference type="OrthoDB" id="6279809at2759"/>
<dbReference type="PANTHER" id="PTHR45816:SF4">
    <property type="entry name" value="RYR_IP3R HOMOLOGY ASSOCIATED DOMAIN-CONTAINING PROTEIN"/>
    <property type="match status" value="1"/>
</dbReference>
<dbReference type="CTD" id="20234042"/>